<dbReference type="InterPro" id="IPR000792">
    <property type="entry name" value="Tscrpt_reg_LuxR_C"/>
</dbReference>
<dbReference type="PROSITE" id="PS50043">
    <property type="entry name" value="HTH_LUXR_2"/>
    <property type="match status" value="1"/>
</dbReference>
<dbReference type="PROSITE" id="PS50110">
    <property type="entry name" value="RESPONSE_REGULATORY"/>
    <property type="match status" value="1"/>
</dbReference>
<feature type="domain" description="Response regulatory" evidence="8">
    <location>
        <begin position="51"/>
        <end position="165"/>
    </location>
</feature>
<dbReference type="GO" id="GO:0003677">
    <property type="term" value="F:DNA binding"/>
    <property type="evidence" value="ECO:0007669"/>
    <property type="project" value="UniProtKB-KW"/>
</dbReference>
<dbReference type="EMBL" id="CP022098">
    <property type="protein sequence ID" value="ATB41275.1"/>
    <property type="molecule type" value="Genomic_DNA"/>
</dbReference>
<evidence type="ECO:0000256" key="2">
    <source>
        <dbReference type="ARBA" id="ARBA00023012"/>
    </source>
</evidence>
<gene>
    <name evidence="9" type="ORF">CYFUS_006740</name>
</gene>
<evidence type="ECO:0000256" key="4">
    <source>
        <dbReference type="ARBA" id="ARBA00023125"/>
    </source>
</evidence>
<dbReference type="SUPFAM" id="SSF52172">
    <property type="entry name" value="CheY-like"/>
    <property type="match status" value="1"/>
</dbReference>
<dbReference type="GO" id="GO:0000160">
    <property type="term" value="P:phosphorelay signal transduction system"/>
    <property type="evidence" value="ECO:0007669"/>
    <property type="project" value="UniProtKB-KW"/>
</dbReference>
<dbReference type="PROSITE" id="PS51257">
    <property type="entry name" value="PROKAR_LIPOPROTEIN"/>
    <property type="match status" value="1"/>
</dbReference>
<evidence type="ECO:0000256" key="1">
    <source>
        <dbReference type="ARBA" id="ARBA00022553"/>
    </source>
</evidence>
<dbReference type="InterPro" id="IPR001789">
    <property type="entry name" value="Sig_transdc_resp-reg_receiver"/>
</dbReference>
<dbReference type="SMART" id="SM00448">
    <property type="entry name" value="REC"/>
    <property type="match status" value="1"/>
</dbReference>
<dbReference type="PANTHER" id="PTHR44688:SF16">
    <property type="entry name" value="DNA-BINDING TRANSCRIPTIONAL ACTIVATOR DEVR_DOSR"/>
    <property type="match status" value="1"/>
</dbReference>
<dbReference type="InterPro" id="IPR036388">
    <property type="entry name" value="WH-like_DNA-bd_sf"/>
</dbReference>
<evidence type="ECO:0000259" key="7">
    <source>
        <dbReference type="PROSITE" id="PS50043"/>
    </source>
</evidence>
<accession>A0A250JBJ4</accession>
<feature type="modified residue" description="4-aspartylphosphate" evidence="6">
    <location>
        <position position="100"/>
    </location>
</feature>
<keyword evidence="3" id="KW-0805">Transcription regulation</keyword>
<dbReference type="FunFam" id="3.40.50.2300:FF:000018">
    <property type="entry name" value="DNA-binding transcriptional regulator NtrC"/>
    <property type="match status" value="1"/>
</dbReference>
<keyword evidence="2" id="KW-0902">Two-component regulatory system</keyword>
<keyword evidence="5" id="KW-0804">Transcription</keyword>
<dbReference type="PANTHER" id="PTHR44688">
    <property type="entry name" value="DNA-BINDING TRANSCRIPTIONAL ACTIVATOR DEVR_DOSR"/>
    <property type="match status" value="1"/>
</dbReference>
<keyword evidence="1 6" id="KW-0597">Phosphoprotein</keyword>
<organism evidence="9 10">
    <name type="scientific">Cystobacter fuscus</name>
    <dbReference type="NCBI Taxonomy" id="43"/>
    <lineage>
        <taxon>Bacteria</taxon>
        <taxon>Pseudomonadati</taxon>
        <taxon>Myxococcota</taxon>
        <taxon>Myxococcia</taxon>
        <taxon>Myxococcales</taxon>
        <taxon>Cystobacterineae</taxon>
        <taxon>Archangiaceae</taxon>
        <taxon>Cystobacter</taxon>
    </lineage>
</organism>
<name>A0A250JBJ4_9BACT</name>
<reference evidence="9 10" key="1">
    <citation type="submission" date="2017-06" db="EMBL/GenBank/DDBJ databases">
        <title>Sequencing and comparative analysis of myxobacterial genomes.</title>
        <authorList>
            <person name="Rupp O."/>
            <person name="Goesmann A."/>
            <person name="Sogaard-Andersen L."/>
        </authorList>
    </citation>
    <scope>NUCLEOTIDE SEQUENCE [LARGE SCALE GENOMIC DNA]</scope>
    <source>
        <strain evidence="9 10">DSM 52655</strain>
    </source>
</reference>
<dbReference type="Pfam" id="PF00196">
    <property type="entry name" value="GerE"/>
    <property type="match status" value="1"/>
</dbReference>
<dbReference type="KEGG" id="cfus:CYFUS_006740"/>
<dbReference type="GO" id="GO:0006355">
    <property type="term" value="P:regulation of DNA-templated transcription"/>
    <property type="evidence" value="ECO:0007669"/>
    <property type="project" value="InterPro"/>
</dbReference>
<evidence type="ECO:0000259" key="8">
    <source>
        <dbReference type="PROSITE" id="PS50110"/>
    </source>
</evidence>
<keyword evidence="4 9" id="KW-0238">DNA-binding</keyword>
<evidence type="ECO:0000313" key="9">
    <source>
        <dbReference type="EMBL" id="ATB41275.1"/>
    </source>
</evidence>
<evidence type="ECO:0000256" key="3">
    <source>
        <dbReference type="ARBA" id="ARBA00023015"/>
    </source>
</evidence>
<dbReference type="Gene3D" id="3.40.50.2300">
    <property type="match status" value="1"/>
</dbReference>
<dbReference type="CDD" id="cd06170">
    <property type="entry name" value="LuxR_C_like"/>
    <property type="match status" value="1"/>
</dbReference>
<dbReference type="Pfam" id="PF00072">
    <property type="entry name" value="Response_reg"/>
    <property type="match status" value="1"/>
</dbReference>
<dbReference type="SMART" id="SM00421">
    <property type="entry name" value="HTH_LUXR"/>
    <property type="match status" value="1"/>
</dbReference>
<evidence type="ECO:0000256" key="6">
    <source>
        <dbReference type="PROSITE-ProRule" id="PRU00169"/>
    </source>
</evidence>
<dbReference type="Proteomes" id="UP000217257">
    <property type="component" value="Chromosome"/>
</dbReference>
<protein>
    <submittedName>
        <fullName evidence="9">DNA-binding response regulator</fullName>
    </submittedName>
</protein>
<dbReference type="InterPro" id="IPR011006">
    <property type="entry name" value="CheY-like_superfamily"/>
</dbReference>
<dbReference type="PRINTS" id="PR00038">
    <property type="entry name" value="HTHLUXR"/>
</dbReference>
<proteinExistence type="predicted"/>
<feature type="domain" description="HTH luxR-type" evidence="7">
    <location>
        <begin position="181"/>
        <end position="246"/>
    </location>
</feature>
<sequence>MGRVRLLEDEVAGDGGAGSLSGSPSGVVACAVWYDQGATTLHGLSSQERSTVFVVDDDPSVLRSLSRMFQLEGYEVESFDHPRQVLERKPGRRPGCVVLDLRMPELNGLELQEELRRAGWKQPIVFISGHGDVPAAVKAMKAGAVDFLPKPVGMAELLEAVERALARDREAVASEQELEALRVRFSTLSPREREVCQWVARGLINKQIAAELGTAEQTVRLQRSRAMEKLAVDSVPELVRLLERLGSPS</sequence>
<evidence type="ECO:0000256" key="5">
    <source>
        <dbReference type="ARBA" id="ARBA00023163"/>
    </source>
</evidence>
<dbReference type="Gene3D" id="1.10.10.10">
    <property type="entry name" value="Winged helix-like DNA-binding domain superfamily/Winged helix DNA-binding domain"/>
    <property type="match status" value="1"/>
</dbReference>
<dbReference type="AlphaFoldDB" id="A0A250JBJ4"/>
<evidence type="ECO:0000313" key="10">
    <source>
        <dbReference type="Proteomes" id="UP000217257"/>
    </source>
</evidence>
<dbReference type="CDD" id="cd17537">
    <property type="entry name" value="REC_FixJ"/>
    <property type="match status" value="1"/>
</dbReference>